<proteinExistence type="predicted"/>
<dbReference type="RefSeq" id="WP_155046355.1">
    <property type="nucleotide sequence ID" value="NZ_WMIH01000054.1"/>
</dbReference>
<evidence type="ECO:0000313" key="2">
    <source>
        <dbReference type="Proteomes" id="UP000478740"/>
    </source>
</evidence>
<protein>
    <submittedName>
        <fullName evidence="1">Uncharacterized protein</fullName>
    </submittedName>
</protein>
<name>A0A6L6J3G0_9RHOB</name>
<dbReference type="EMBL" id="WMII01000054">
    <property type="protein sequence ID" value="MTH66719.1"/>
    <property type="molecule type" value="Genomic_DNA"/>
</dbReference>
<evidence type="ECO:0000313" key="1">
    <source>
        <dbReference type="EMBL" id="MTH66719.1"/>
    </source>
</evidence>
<dbReference type="Proteomes" id="UP000478740">
    <property type="component" value="Unassembled WGS sequence"/>
</dbReference>
<organism evidence="1 2">
    <name type="scientific">Paracoccus shanxieyensis</name>
    <dbReference type="NCBI Taxonomy" id="2675752"/>
    <lineage>
        <taxon>Bacteria</taxon>
        <taxon>Pseudomonadati</taxon>
        <taxon>Pseudomonadota</taxon>
        <taxon>Alphaproteobacteria</taxon>
        <taxon>Rhodobacterales</taxon>
        <taxon>Paracoccaceae</taxon>
        <taxon>Paracoccus</taxon>
    </lineage>
</organism>
<accession>A0A6L6J3G0</accession>
<keyword evidence="2" id="KW-1185">Reference proteome</keyword>
<comment type="caution">
    <text evidence="1">The sequence shown here is derived from an EMBL/GenBank/DDBJ whole genome shotgun (WGS) entry which is preliminary data.</text>
</comment>
<reference evidence="1 2" key="1">
    <citation type="submission" date="2019-11" db="EMBL/GenBank/DDBJ databases">
        <authorList>
            <person name="Dong K."/>
        </authorList>
    </citation>
    <scope>NUCLEOTIDE SEQUENCE [LARGE SCALE GENOMIC DNA]</scope>
    <source>
        <strain evidence="1 2">DK608</strain>
    </source>
</reference>
<sequence>MAGASVRIEDGHAVIRIPLPEVHALRVALAECPCRAPKSEATADIRKRLAVALGRINDTSRHHQKG</sequence>
<gene>
    <name evidence="1" type="ORF">GL284_20995</name>
</gene>
<dbReference type="AlphaFoldDB" id="A0A6L6J3G0"/>